<evidence type="ECO:0000256" key="1">
    <source>
        <dbReference type="ARBA" id="ARBA00000085"/>
    </source>
</evidence>
<evidence type="ECO:0000256" key="5">
    <source>
        <dbReference type="ARBA" id="ARBA00022840"/>
    </source>
</evidence>
<proteinExistence type="predicted"/>
<comment type="function">
    <text evidence="7">Member of the two-component regulatory system DegS/DegU, which plays an important role in the transition growth phase.</text>
</comment>
<dbReference type="EC" id="2.7.13.3" evidence="7"/>
<evidence type="ECO:0000256" key="2">
    <source>
        <dbReference type="ARBA" id="ARBA00022679"/>
    </source>
</evidence>
<dbReference type="CDD" id="cd16917">
    <property type="entry name" value="HATPase_UhpB-NarQ-NarX-like"/>
    <property type="match status" value="1"/>
</dbReference>
<dbReference type="PROSITE" id="PS50109">
    <property type="entry name" value="HIS_KIN"/>
    <property type="match status" value="1"/>
</dbReference>
<keyword evidence="7" id="KW-0963">Cytoplasm</keyword>
<sequence length="382" mass="44931">MADIKTLDHIIDEMIDVVENSKNEIIHISEESIEEYKNLQVELAETQKNVAKFIEQGDELERRVQILRQRLLRVNKFYDQYSEEEVRKVYDSTLQIQTELTTLRQREKSLRDKRDYLERRLIILEQTIERATGLTGKISVVLTYLQDDFKHVNQLIETAKEKQEFSLQIIHAQEEERRRISREIHDGPAQMLANIMLRSELVERMARQGEMELAVKELKNVRQMVQASLYEVRHMIYDLRPMALDDLGLLPTIRKYVSNTAEHHQLNIEFSHVGKKARLKSEYEIAVFRLFQESIQNAIKHAEATKIRVKLEIDDDFLKLTIQDDGKGFDIDEGKRENSFGILGMKERVEMLHGELIIKSKQKLGTKVFIKIPYQAEALREN</sequence>
<dbReference type="PANTHER" id="PTHR24421">
    <property type="entry name" value="NITRATE/NITRITE SENSOR PROTEIN NARX-RELATED"/>
    <property type="match status" value="1"/>
</dbReference>
<dbReference type="InterPro" id="IPR003594">
    <property type="entry name" value="HATPase_dom"/>
</dbReference>
<dbReference type="Pfam" id="PF02518">
    <property type="entry name" value="HATPase_c"/>
    <property type="match status" value="1"/>
</dbReference>
<dbReference type="GO" id="GO:0005737">
    <property type="term" value="C:cytoplasm"/>
    <property type="evidence" value="ECO:0007669"/>
    <property type="project" value="UniProtKB-SubCell"/>
</dbReference>
<evidence type="ECO:0000256" key="8">
    <source>
        <dbReference type="SAM" id="Coils"/>
    </source>
</evidence>
<dbReference type="Pfam" id="PF05384">
    <property type="entry name" value="DegS"/>
    <property type="match status" value="1"/>
</dbReference>
<feature type="coiled-coil region" evidence="8">
    <location>
        <begin position="29"/>
        <end position="70"/>
    </location>
</feature>
<keyword evidence="8" id="KW-0175">Coiled coil</keyword>
<keyword evidence="7" id="KW-0904">Protein phosphatase</keyword>
<protein>
    <recommendedName>
        <fullName evidence="7">Signal transduction histidine-protein kinase/phosphatase DegS</fullName>
        <ecNumber evidence="7">2.7.13.3</ecNumber>
        <ecNumber evidence="7">3.1.3.-</ecNumber>
    </recommendedName>
</protein>
<comment type="catalytic activity">
    <reaction evidence="1 7">
        <text>ATP + protein L-histidine = ADP + protein N-phospho-L-histidine.</text>
        <dbReference type="EC" id="2.7.13.3"/>
    </reaction>
</comment>
<keyword evidence="6 7" id="KW-0902">Two-component regulatory system</keyword>
<evidence type="ECO:0000256" key="4">
    <source>
        <dbReference type="ARBA" id="ARBA00022777"/>
    </source>
</evidence>
<dbReference type="EC" id="3.1.3.-" evidence="7"/>
<name>A0AB39HSL7_9BACI</name>
<evidence type="ECO:0000256" key="3">
    <source>
        <dbReference type="ARBA" id="ARBA00022741"/>
    </source>
</evidence>
<dbReference type="InterPro" id="IPR050482">
    <property type="entry name" value="Sensor_HK_TwoCompSys"/>
</dbReference>
<dbReference type="EMBL" id="CP162599">
    <property type="protein sequence ID" value="XDK33724.1"/>
    <property type="molecule type" value="Genomic_DNA"/>
</dbReference>
<organism evidence="10">
    <name type="scientific">Ornithinibacillus sp. 4-3</name>
    <dbReference type="NCBI Taxonomy" id="3231488"/>
    <lineage>
        <taxon>Bacteria</taxon>
        <taxon>Bacillati</taxon>
        <taxon>Bacillota</taxon>
        <taxon>Bacilli</taxon>
        <taxon>Bacillales</taxon>
        <taxon>Bacillaceae</taxon>
        <taxon>Ornithinibacillus</taxon>
    </lineage>
</organism>
<keyword evidence="7" id="KW-0378">Hydrolase</keyword>
<dbReference type="GO" id="GO:0004721">
    <property type="term" value="F:phosphoprotein phosphatase activity"/>
    <property type="evidence" value="ECO:0007669"/>
    <property type="project" value="UniProtKB-UniRule"/>
</dbReference>
<dbReference type="SUPFAM" id="SSF55874">
    <property type="entry name" value="ATPase domain of HSP90 chaperone/DNA topoisomerase II/histidine kinase"/>
    <property type="match status" value="1"/>
</dbReference>
<dbReference type="GO" id="GO:0046983">
    <property type="term" value="F:protein dimerization activity"/>
    <property type="evidence" value="ECO:0007669"/>
    <property type="project" value="InterPro"/>
</dbReference>
<dbReference type="PANTHER" id="PTHR24421:SF55">
    <property type="entry name" value="SENSOR HISTIDINE KINASE YDFH"/>
    <property type="match status" value="1"/>
</dbReference>
<comment type="subcellular location">
    <subcellularLocation>
        <location evidence="7">Cytoplasm</location>
    </subcellularLocation>
</comment>
<keyword evidence="4 7" id="KW-0418">Kinase</keyword>
<dbReference type="AlphaFoldDB" id="A0AB39HSL7"/>
<dbReference type="InterPro" id="IPR008595">
    <property type="entry name" value="DegS"/>
</dbReference>
<evidence type="ECO:0000256" key="6">
    <source>
        <dbReference type="ARBA" id="ARBA00023012"/>
    </source>
</evidence>
<keyword evidence="5 7" id="KW-0067">ATP-binding</keyword>
<dbReference type="PIRSF" id="PIRSF003169">
    <property type="entry name" value="STHK_DegS"/>
    <property type="match status" value="1"/>
</dbReference>
<dbReference type="GO" id="GO:0016020">
    <property type="term" value="C:membrane"/>
    <property type="evidence" value="ECO:0007669"/>
    <property type="project" value="InterPro"/>
</dbReference>
<evidence type="ECO:0000313" key="10">
    <source>
        <dbReference type="EMBL" id="XDK33724.1"/>
    </source>
</evidence>
<dbReference type="Pfam" id="PF07730">
    <property type="entry name" value="HisKA_3"/>
    <property type="match status" value="1"/>
</dbReference>
<dbReference type="GO" id="GO:0000155">
    <property type="term" value="F:phosphorelay sensor kinase activity"/>
    <property type="evidence" value="ECO:0007669"/>
    <property type="project" value="UniProtKB-UniRule"/>
</dbReference>
<reference evidence="10" key="1">
    <citation type="submission" date="2024-07" db="EMBL/GenBank/DDBJ databases">
        <title>Halotolerant mesophilic bacterium Ornithinibacillus sp. 4-3, sp. nov., isolated from soil.</title>
        <authorList>
            <person name="Sidarenka A.V."/>
            <person name="Guliayeva D.E."/>
            <person name="Leanovich S.I."/>
            <person name="Hileuskaya K.S."/>
            <person name="Akhremchuk A.E."/>
            <person name="Sikolenko M.A."/>
            <person name="Valentovich L.N."/>
        </authorList>
    </citation>
    <scope>NUCLEOTIDE SEQUENCE</scope>
    <source>
        <strain evidence="10">4-3</strain>
    </source>
</reference>
<evidence type="ECO:0000256" key="7">
    <source>
        <dbReference type="PIRNR" id="PIRNR003169"/>
    </source>
</evidence>
<dbReference type="InterPro" id="IPR016381">
    <property type="entry name" value="Sig_transdc_His_kinase_DegS"/>
</dbReference>
<dbReference type="InterPro" id="IPR005467">
    <property type="entry name" value="His_kinase_dom"/>
</dbReference>
<dbReference type="SMART" id="SM00387">
    <property type="entry name" value="HATPase_c"/>
    <property type="match status" value="1"/>
</dbReference>
<accession>A0AB39HSL7</accession>
<dbReference type="GO" id="GO:0005524">
    <property type="term" value="F:ATP binding"/>
    <property type="evidence" value="ECO:0007669"/>
    <property type="project" value="UniProtKB-UniRule"/>
</dbReference>
<keyword evidence="2 7" id="KW-0808">Transferase</keyword>
<dbReference type="RefSeq" id="WP_368654402.1">
    <property type="nucleotide sequence ID" value="NZ_CP162599.1"/>
</dbReference>
<feature type="domain" description="Histidine kinase" evidence="9">
    <location>
        <begin position="179"/>
        <end position="376"/>
    </location>
</feature>
<evidence type="ECO:0000259" key="9">
    <source>
        <dbReference type="PROSITE" id="PS50109"/>
    </source>
</evidence>
<keyword evidence="3 7" id="KW-0547">Nucleotide-binding</keyword>
<dbReference type="InterPro" id="IPR011712">
    <property type="entry name" value="Sig_transdc_His_kin_sub3_dim/P"/>
</dbReference>
<dbReference type="Gene3D" id="1.20.5.1930">
    <property type="match status" value="1"/>
</dbReference>
<dbReference type="Gene3D" id="3.30.565.10">
    <property type="entry name" value="Histidine kinase-like ATPase, C-terminal domain"/>
    <property type="match status" value="1"/>
</dbReference>
<dbReference type="InterPro" id="IPR036890">
    <property type="entry name" value="HATPase_C_sf"/>
</dbReference>
<gene>
    <name evidence="10" type="ORF">AB4Y30_05060</name>
</gene>